<evidence type="ECO:0000313" key="9">
    <source>
        <dbReference type="EMBL" id="MCU7550184.1"/>
    </source>
</evidence>
<comment type="caution">
    <text evidence="9">The sequence shown here is derived from an EMBL/GenBank/DDBJ whole genome shotgun (WGS) entry which is preliminary data.</text>
</comment>
<comment type="similarity">
    <text evidence="2">Belongs to the SusD family.</text>
</comment>
<evidence type="ECO:0000259" key="7">
    <source>
        <dbReference type="Pfam" id="PF07980"/>
    </source>
</evidence>
<keyword evidence="4" id="KW-0472">Membrane</keyword>
<keyword evidence="5" id="KW-0998">Cell outer membrane</keyword>
<organism evidence="9 10">
    <name type="scientific">Paraflavisolibacter caeni</name>
    <dbReference type="NCBI Taxonomy" id="2982496"/>
    <lineage>
        <taxon>Bacteria</taxon>
        <taxon>Pseudomonadati</taxon>
        <taxon>Bacteroidota</taxon>
        <taxon>Chitinophagia</taxon>
        <taxon>Chitinophagales</taxon>
        <taxon>Chitinophagaceae</taxon>
        <taxon>Paraflavisolibacter</taxon>
    </lineage>
</organism>
<feature type="signal peptide" evidence="6">
    <location>
        <begin position="1"/>
        <end position="22"/>
    </location>
</feature>
<dbReference type="InterPro" id="IPR012944">
    <property type="entry name" value="SusD_RagB_dom"/>
</dbReference>
<feature type="domain" description="SusD-like N-terminal" evidence="8">
    <location>
        <begin position="25"/>
        <end position="208"/>
    </location>
</feature>
<keyword evidence="10" id="KW-1185">Reference proteome</keyword>
<dbReference type="EMBL" id="JAOTIF010000010">
    <property type="protein sequence ID" value="MCU7550184.1"/>
    <property type="molecule type" value="Genomic_DNA"/>
</dbReference>
<dbReference type="GO" id="GO:0009279">
    <property type="term" value="C:cell outer membrane"/>
    <property type="evidence" value="ECO:0007669"/>
    <property type="project" value="UniProtKB-SubCell"/>
</dbReference>
<feature type="chain" id="PRO_5040939777" evidence="6">
    <location>
        <begin position="23"/>
        <end position="540"/>
    </location>
</feature>
<evidence type="ECO:0000256" key="1">
    <source>
        <dbReference type="ARBA" id="ARBA00004442"/>
    </source>
</evidence>
<dbReference type="Pfam" id="PF14322">
    <property type="entry name" value="SusD-like_3"/>
    <property type="match status" value="1"/>
</dbReference>
<evidence type="ECO:0000256" key="4">
    <source>
        <dbReference type="ARBA" id="ARBA00023136"/>
    </source>
</evidence>
<sequence>MKKISNKFLPALLLLFILPACKKSFLDETVYSSYAPQTLKDSLGLEASLIGLYNHYSNFYTRSDRQGWSSVWQVGTDIANAAQQEGIEVPYYNYSLLNSSDAGASWMWTWCYKMINNANIIIKNAEDPSLTAMSEAGKKAASGEAKFFRAYAYNTLATLYGKVPLVTEPISSPKTDFVRAPLDEVNKLIESDLLYATANLPDVGNVSTKTNSMGKPAGRANKYMAMQLLAEASLRMNKPVQAEQQAQAIINSGKFGLVNARFGSKANQAGDPFADMFIYGNQRRSQGNKEVIWTFELEPKASVPDGYTGNPQQRRVWGAAYYQISGMKLSDSTGGRAVARLRLSDWVSYGLYEQNDIRNSHYNFRRQYWYNDPAKPDLLGKKVPYSGYDTIFRINPHTTKWYQFDPKDEFGYDMIKDIIIMRLGETYLLLAEAQFMQGKTAEAAVTLNTLRSRSNASPITASQVNLDFILDERARELVGEENRRMTLMRTKTLVTRAKRLNATSPINQMSGLEDKHLLLPIPLSEINLNKDAVLEQNPGY</sequence>
<dbReference type="Gene3D" id="1.25.40.390">
    <property type="match status" value="1"/>
</dbReference>
<reference evidence="9" key="1">
    <citation type="submission" date="2022-09" db="EMBL/GenBank/DDBJ databases">
        <authorList>
            <person name="Yuan C."/>
            <person name="Ke Z."/>
        </authorList>
    </citation>
    <scope>NUCLEOTIDE SEQUENCE</scope>
    <source>
        <strain evidence="9">LB-8</strain>
    </source>
</reference>
<evidence type="ECO:0000256" key="5">
    <source>
        <dbReference type="ARBA" id="ARBA00023237"/>
    </source>
</evidence>
<dbReference type="Pfam" id="PF07980">
    <property type="entry name" value="SusD_RagB"/>
    <property type="match status" value="1"/>
</dbReference>
<gene>
    <name evidence="9" type="ORF">OCK74_13755</name>
</gene>
<comment type="subcellular location">
    <subcellularLocation>
        <location evidence="1">Cell outer membrane</location>
    </subcellularLocation>
</comment>
<feature type="domain" description="RagB/SusD" evidence="7">
    <location>
        <begin position="415"/>
        <end position="540"/>
    </location>
</feature>
<proteinExistence type="inferred from homology"/>
<keyword evidence="3 6" id="KW-0732">Signal</keyword>
<name>A0A9X2XP80_9BACT</name>
<evidence type="ECO:0000256" key="2">
    <source>
        <dbReference type="ARBA" id="ARBA00006275"/>
    </source>
</evidence>
<accession>A0A9X2XP80</accession>
<dbReference type="InterPro" id="IPR011990">
    <property type="entry name" value="TPR-like_helical_dom_sf"/>
</dbReference>
<evidence type="ECO:0000256" key="6">
    <source>
        <dbReference type="SAM" id="SignalP"/>
    </source>
</evidence>
<evidence type="ECO:0000256" key="3">
    <source>
        <dbReference type="ARBA" id="ARBA00022729"/>
    </source>
</evidence>
<evidence type="ECO:0000259" key="8">
    <source>
        <dbReference type="Pfam" id="PF14322"/>
    </source>
</evidence>
<dbReference type="Proteomes" id="UP001155483">
    <property type="component" value="Unassembled WGS sequence"/>
</dbReference>
<evidence type="ECO:0000313" key="10">
    <source>
        <dbReference type="Proteomes" id="UP001155483"/>
    </source>
</evidence>
<dbReference type="AlphaFoldDB" id="A0A9X2XP80"/>
<dbReference type="SUPFAM" id="SSF48452">
    <property type="entry name" value="TPR-like"/>
    <property type="match status" value="1"/>
</dbReference>
<dbReference type="InterPro" id="IPR033985">
    <property type="entry name" value="SusD-like_N"/>
</dbReference>
<protein>
    <submittedName>
        <fullName evidence="9">RagB/SusD family nutrient uptake outer membrane protein</fullName>
    </submittedName>
</protein>
<reference evidence="9" key="2">
    <citation type="submission" date="2023-04" db="EMBL/GenBank/DDBJ databases">
        <title>Paracnuella aquatica gen. nov., sp. nov., a member of the family Chitinophagaceae isolated from a hot spring.</title>
        <authorList>
            <person name="Wang C."/>
        </authorList>
    </citation>
    <scope>NUCLEOTIDE SEQUENCE</scope>
    <source>
        <strain evidence="9">LB-8</strain>
    </source>
</reference>
<dbReference type="RefSeq" id="WP_279297623.1">
    <property type="nucleotide sequence ID" value="NZ_JAOTIF010000010.1"/>
</dbReference>